<keyword evidence="8" id="KW-1185">Reference proteome</keyword>
<organism evidence="7 8">
    <name type="scientific">Bordetella genomosp. 4</name>
    <dbReference type="NCBI Taxonomy" id="463044"/>
    <lineage>
        <taxon>Bacteria</taxon>
        <taxon>Pseudomonadati</taxon>
        <taxon>Pseudomonadota</taxon>
        <taxon>Betaproteobacteria</taxon>
        <taxon>Burkholderiales</taxon>
        <taxon>Alcaligenaceae</taxon>
        <taxon>Bordetella</taxon>
    </lineage>
</organism>
<dbReference type="PANTHER" id="PTHR43133">
    <property type="entry name" value="RNA POLYMERASE ECF-TYPE SIGMA FACTO"/>
    <property type="match status" value="1"/>
</dbReference>
<reference evidence="7 8" key="1">
    <citation type="submission" date="2017-05" db="EMBL/GenBank/DDBJ databases">
        <title>Complete and WGS of Bordetella genogroups.</title>
        <authorList>
            <person name="Spilker T."/>
            <person name="LiPuma J."/>
        </authorList>
    </citation>
    <scope>NUCLEOTIDE SEQUENCE [LARGE SCALE GENOMIC DNA]</scope>
    <source>
        <strain evidence="7 8">AU9919</strain>
    </source>
</reference>
<dbReference type="SUPFAM" id="SSF88946">
    <property type="entry name" value="Sigma2 domain of RNA polymerase sigma factors"/>
    <property type="match status" value="1"/>
</dbReference>
<evidence type="ECO:0000313" key="7">
    <source>
        <dbReference type="EMBL" id="OZI52945.1"/>
    </source>
</evidence>
<evidence type="ECO:0000259" key="5">
    <source>
        <dbReference type="Pfam" id="PF08281"/>
    </source>
</evidence>
<dbReference type="InterPro" id="IPR053866">
    <property type="entry name" value="PhyR_sigma2"/>
</dbReference>
<evidence type="ECO:0000256" key="2">
    <source>
        <dbReference type="ARBA" id="ARBA00023015"/>
    </source>
</evidence>
<comment type="similarity">
    <text evidence="1">Belongs to the sigma-70 factor family. ECF subfamily.</text>
</comment>
<dbReference type="GO" id="GO:0003677">
    <property type="term" value="F:DNA binding"/>
    <property type="evidence" value="ECO:0007669"/>
    <property type="project" value="InterPro"/>
</dbReference>
<dbReference type="Pfam" id="PF08281">
    <property type="entry name" value="Sigma70_r4_2"/>
    <property type="match status" value="1"/>
</dbReference>
<sequence length="190" mass="21886">MNQPVRMPIHEALPSDDDAIEADELSDAVVRQLLPRLRRFALHLTRDPVSSDDLVQSALERALTRWPSRRPQGNVRAWLFTILYRQFLDSQRRSRRYARLLDWFTGSEAAVPSAERTAIARASLDAFERLPEAQRTLLWLICVEGLSYKVVADMFDVPLGTVMSRLSRARRALRDLHEGRDGESHLRILK</sequence>
<evidence type="ECO:0000256" key="4">
    <source>
        <dbReference type="ARBA" id="ARBA00023163"/>
    </source>
</evidence>
<dbReference type="InterPro" id="IPR013324">
    <property type="entry name" value="RNA_pol_sigma_r3/r4-like"/>
</dbReference>
<dbReference type="Pfam" id="PF22029">
    <property type="entry name" value="PhyR_sigma2"/>
    <property type="match status" value="1"/>
</dbReference>
<name>A0A261TU44_9BORD</name>
<evidence type="ECO:0000313" key="8">
    <source>
        <dbReference type="Proteomes" id="UP000216885"/>
    </source>
</evidence>
<dbReference type="GO" id="GO:0006352">
    <property type="term" value="P:DNA-templated transcription initiation"/>
    <property type="evidence" value="ECO:0007669"/>
    <property type="project" value="InterPro"/>
</dbReference>
<dbReference type="GO" id="GO:0016987">
    <property type="term" value="F:sigma factor activity"/>
    <property type="evidence" value="ECO:0007669"/>
    <property type="project" value="UniProtKB-KW"/>
</dbReference>
<dbReference type="SUPFAM" id="SSF88659">
    <property type="entry name" value="Sigma3 and sigma4 domains of RNA polymerase sigma factors"/>
    <property type="match status" value="1"/>
</dbReference>
<evidence type="ECO:0000256" key="1">
    <source>
        <dbReference type="ARBA" id="ARBA00010641"/>
    </source>
</evidence>
<evidence type="ECO:0000256" key="3">
    <source>
        <dbReference type="ARBA" id="ARBA00023082"/>
    </source>
</evidence>
<comment type="caution">
    <text evidence="7">The sequence shown here is derived from an EMBL/GenBank/DDBJ whole genome shotgun (WGS) entry which is preliminary data.</text>
</comment>
<evidence type="ECO:0000259" key="6">
    <source>
        <dbReference type="Pfam" id="PF22029"/>
    </source>
</evidence>
<dbReference type="InterPro" id="IPR039425">
    <property type="entry name" value="RNA_pol_sigma-70-like"/>
</dbReference>
<dbReference type="EMBL" id="NEVQ01000020">
    <property type="protein sequence ID" value="OZI52945.1"/>
    <property type="molecule type" value="Genomic_DNA"/>
</dbReference>
<gene>
    <name evidence="7" type="ORF">CAL20_19995</name>
</gene>
<protein>
    <submittedName>
        <fullName evidence="7">RNA polymerase subunit sigma-24</fullName>
    </submittedName>
</protein>
<dbReference type="Gene3D" id="1.10.10.10">
    <property type="entry name" value="Winged helix-like DNA-binding domain superfamily/Winged helix DNA-binding domain"/>
    <property type="match status" value="1"/>
</dbReference>
<dbReference type="InterPro" id="IPR013249">
    <property type="entry name" value="RNA_pol_sigma70_r4_t2"/>
</dbReference>
<feature type="domain" description="PhyR sigma2" evidence="6">
    <location>
        <begin position="31"/>
        <end position="83"/>
    </location>
</feature>
<keyword evidence="3" id="KW-0731">Sigma factor</keyword>
<dbReference type="PANTHER" id="PTHR43133:SF25">
    <property type="entry name" value="RNA POLYMERASE SIGMA FACTOR RFAY-RELATED"/>
    <property type="match status" value="1"/>
</dbReference>
<accession>A0A261TU44</accession>
<dbReference type="InterPro" id="IPR013325">
    <property type="entry name" value="RNA_pol_sigma_r2"/>
</dbReference>
<dbReference type="OrthoDB" id="9797134at2"/>
<dbReference type="Proteomes" id="UP000216885">
    <property type="component" value="Unassembled WGS sequence"/>
</dbReference>
<dbReference type="InterPro" id="IPR014284">
    <property type="entry name" value="RNA_pol_sigma-70_dom"/>
</dbReference>
<feature type="domain" description="RNA polymerase sigma factor 70 region 4 type 2" evidence="5">
    <location>
        <begin position="124"/>
        <end position="173"/>
    </location>
</feature>
<dbReference type="AlphaFoldDB" id="A0A261TU44"/>
<dbReference type="InterPro" id="IPR036388">
    <property type="entry name" value="WH-like_DNA-bd_sf"/>
</dbReference>
<dbReference type="Gene3D" id="1.10.1740.10">
    <property type="match status" value="1"/>
</dbReference>
<proteinExistence type="inferred from homology"/>
<dbReference type="NCBIfam" id="TIGR02937">
    <property type="entry name" value="sigma70-ECF"/>
    <property type="match status" value="1"/>
</dbReference>
<keyword evidence="4" id="KW-0804">Transcription</keyword>
<keyword evidence="2" id="KW-0805">Transcription regulation</keyword>